<feature type="coiled-coil region" evidence="1">
    <location>
        <begin position="143"/>
        <end position="174"/>
    </location>
</feature>
<name>A0ABP9EVQ7_9GAMM</name>
<proteinExistence type="predicted"/>
<keyword evidence="1" id="KW-0175">Coiled coil</keyword>
<evidence type="ECO:0000256" key="1">
    <source>
        <dbReference type="SAM" id="Coils"/>
    </source>
</evidence>
<evidence type="ECO:0000313" key="2">
    <source>
        <dbReference type="EMBL" id="GAA4888506.1"/>
    </source>
</evidence>
<gene>
    <name evidence="2" type="ORF">GCM10023333_22310</name>
</gene>
<keyword evidence="3" id="KW-1185">Reference proteome</keyword>
<organism evidence="2 3">
    <name type="scientific">Ferrimonas pelagia</name>
    <dbReference type="NCBI Taxonomy" id="1177826"/>
    <lineage>
        <taxon>Bacteria</taxon>
        <taxon>Pseudomonadati</taxon>
        <taxon>Pseudomonadota</taxon>
        <taxon>Gammaproteobacteria</taxon>
        <taxon>Alteromonadales</taxon>
        <taxon>Ferrimonadaceae</taxon>
        <taxon>Ferrimonas</taxon>
    </lineage>
</organism>
<dbReference type="RefSeq" id="WP_345335470.1">
    <property type="nucleotide sequence ID" value="NZ_BAABJZ010000076.1"/>
</dbReference>
<dbReference type="EMBL" id="BAABJZ010000076">
    <property type="protein sequence ID" value="GAA4888506.1"/>
    <property type="molecule type" value="Genomic_DNA"/>
</dbReference>
<evidence type="ECO:0000313" key="3">
    <source>
        <dbReference type="Proteomes" id="UP001499988"/>
    </source>
</evidence>
<comment type="caution">
    <text evidence="2">The sequence shown here is derived from an EMBL/GenBank/DDBJ whole genome shotgun (WGS) entry which is preliminary data.</text>
</comment>
<dbReference type="Proteomes" id="UP001499988">
    <property type="component" value="Unassembled WGS sequence"/>
</dbReference>
<sequence length="331" mass="37590">MNQFNTIEELYGEQCHQFEAAMDYATGLDFSRYAQLDILPFIDQCIDYLETHKNETDSTKQLVLDRSGKLRLRSHNKLMDAEYDYTPPSQRSWEEYFAKTKCQNGKSAGDLILFHFFPTLANRGSSMIDDPIERQRNHAVAAAKELEYRRDELVAELEEKADELIEGLTAIRNRSPHRSEVELWDAMSDLLTKHHPLSGLSELYQQYRIAFGFTRDGSQFSMTPACFQALNALNLGKGTLLPGHTLAPDAALSHQQTCQVIHQLNSLLSPELDEALDWDNENSGFDDDFGTLNSIARSKDKSPALVSKAAMTTTFAYWNSHNQRLEPASKQ</sequence>
<protein>
    <submittedName>
        <fullName evidence="2">Uncharacterized protein</fullName>
    </submittedName>
</protein>
<accession>A0ABP9EVQ7</accession>
<reference evidence="3" key="1">
    <citation type="journal article" date="2019" name="Int. J. Syst. Evol. Microbiol.">
        <title>The Global Catalogue of Microorganisms (GCM) 10K type strain sequencing project: providing services to taxonomists for standard genome sequencing and annotation.</title>
        <authorList>
            <consortium name="The Broad Institute Genomics Platform"/>
            <consortium name="The Broad Institute Genome Sequencing Center for Infectious Disease"/>
            <person name="Wu L."/>
            <person name="Ma J."/>
        </authorList>
    </citation>
    <scope>NUCLEOTIDE SEQUENCE [LARGE SCALE GENOMIC DNA]</scope>
    <source>
        <strain evidence="3">JCM 18401</strain>
    </source>
</reference>